<proteinExistence type="predicted"/>
<dbReference type="Pfam" id="PF04082">
    <property type="entry name" value="Fungal_trans"/>
    <property type="match status" value="1"/>
</dbReference>
<dbReference type="InterPro" id="IPR001138">
    <property type="entry name" value="Zn2Cys6_DnaBD"/>
</dbReference>
<comment type="caution">
    <text evidence="5">The sequence shown here is derived from an EMBL/GenBank/DDBJ whole genome shotgun (WGS) entry which is preliminary data.</text>
</comment>
<dbReference type="InterPro" id="IPR050987">
    <property type="entry name" value="AtrR-like"/>
</dbReference>
<dbReference type="PROSITE" id="PS50048">
    <property type="entry name" value="ZN2_CY6_FUNGAL_2"/>
    <property type="match status" value="1"/>
</dbReference>
<evidence type="ECO:0000256" key="1">
    <source>
        <dbReference type="ARBA" id="ARBA00022723"/>
    </source>
</evidence>
<evidence type="ECO:0000313" key="5">
    <source>
        <dbReference type="EMBL" id="KAK7020559.1"/>
    </source>
</evidence>
<dbReference type="PROSITE" id="PS00463">
    <property type="entry name" value="ZN2_CY6_FUNGAL_1"/>
    <property type="match status" value="1"/>
</dbReference>
<feature type="region of interest" description="Disordered" evidence="3">
    <location>
        <begin position="85"/>
        <end position="111"/>
    </location>
</feature>
<dbReference type="SUPFAM" id="SSF57701">
    <property type="entry name" value="Zn2/Cys6 DNA-binding domain"/>
    <property type="match status" value="1"/>
</dbReference>
<evidence type="ECO:0000256" key="3">
    <source>
        <dbReference type="SAM" id="MobiDB-lite"/>
    </source>
</evidence>
<dbReference type="SMART" id="SM00066">
    <property type="entry name" value="GAL4"/>
    <property type="match status" value="1"/>
</dbReference>
<dbReference type="SMART" id="SM00906">
    <property type="entry name" value="Fungal_trans"/>
    <property type="match status" value="1"/>
</dbReference>
<dbReference type="CDD" id="cd00067">
    <property type="entry name" value="GAL4"/>
    <property type="match status" value="1"/>
</dbReference>
<name>A0AAW0B3D6_9AGAR</name>
<dbReference type="Proteomes" id="UP001362999">
    <property type="component" value="Unassembled WGS sequence"/>
</dbReference>
<sequence length="766" mass="87287">MSTERQRRRRTPNACDFCKSRKIRCDSTQKPGNRCTNCVVNKIDCTHAATLKTSASAQSYVESLEARLEKLEKLLSKAMPGVDLTEQFERDQEPNPLVNSETLPRNDAHEEPSISTLMRKLTLNPEKTRFFGKSSGIYFVQAAWDFKSSVPQAMTHNSDVPLPKRRDEFWEPAKWVYPTPGDDDQPQYQFPPSDLIPDLVDLYFTQFNCYHPILHRPTFERKLKDHLHLQDHRFAATLLLVCSLGGKCSDDPRVFLDSGADRKRTGGWKWHSQVRVIPRHLIYKPNLYELQAIALSSLFLLTVSPLVAWNQIGFGLRRAQDVGAHRSMKQSVPTPEHEQWKRVFWVLVCLDWFSGAAAGRPFATQAQDTDQEKPYACDDEYWELPEPHRFRQPKDKPAEICYFICYAKLLEIQASVINAIYSPGGPVDLFGRQRSSDVANIVAFDSQLNSWFLDIPPHLVWDPDRKNRLHLKQSAFLHTAFYLAQILVHRPFITVSTEITRSAELPSLAICTNAARSCSRIIQTLNELEIEAHQNMLLPASTSATVLLLNIWNTKRNSGVARNMDKEMADVLNCRKMLSSAEERYQAAGRSVDVLDRLMSAGDMDAEAFFFKPFTNYCAPPAPQEGYEPSVFASPSESFCFASVEGDFHDGRNKRVEEDTQRAFYSNSSNSDWSQAQQGIYPEYHDPTEVAPSVDQFAAMDWQRDFSFNAFSSAASSFQYGDWESYVMNTGIPPNDYLQSTNPLHHAATDRFLSSDDSAKTEERYI</sequence>
<keyword evidence="6" id="KW-1185">Reference proteome</keyword>
<dbReference type="Gene3D" id="4.10.240.10">
    <property type="entry name" value="Zn(2)-C6 fungal-type DNA-binding domain"/>
    <property type="match status" value="1"/>
</dbReference>
<dbReference type="InterPro" id="IPR036864">
    <property type="entry name" value="Zn2-C6_fun-type_DNA-bd_sf"/>
</dbReference>
<evidence type="ECO:0000259" key="4">
    <source>
        <dbReference type="PROSITE" id="PS50048"/>
    </source>
</evidence>
<reference evidence="5 6" key="1">
    <citation type="journal article" date="2024" name="J Genomics">
        <title>Draft genome sequencing and assembly of Favolaschia claudopus CIRM-BRFM 2984 isolated from oak limbs.</title>
        <authorList>
            <person name="Navarro D."/>
            <person name="Drula E."/>
            <person name="Chaduli D."/>
            <person name="Cazenave R."/>
            <person name="Ahrendt S."/>
            <person name="Wang J."/>
            <person name="Lipzen A."/>
            <person name="Daum C."/>
            <person name="Barry K."/>
            <person name="Grigoriev I.V."/>
            <person name="Favel A."/>
            <person name="Rosso M.N."/>
            <person name="Martin F."/>
        </authorList>
    </citation>
    <scope>NUCLEOTIDE SEQUENCE [LARGE SCALE GENOMIC DNA]</scope>
    <source>
        <strain evidence="5 6">CIRM-BRFM 2984</strain>
    </source>
</reference>
<accession>A0AAW0B3D6</accession>
<dbReference type="GO" id="GO:0003677">
    <property type="term" value="F:DNA binding"/>
    <property type="evidence" value="ECO:0007669"/>
    <property type="project" value="InterPro"/>
</dbReference>
<gene>
    <name evidence="5" type="ORF">R3P38DRAFT_2970177</name>
</gene>
<evidence type="ECO:0000256" key="2">
    <source>
        <dbReference type="ARBA" id="ARBA00023242"/>
    </source>
</evidence>
<dbReference type="PANTHER" id="PTHR46910:SF38">
    <property type="entry name" value="ZN(2)-C6 FUNGAL-TYPE DOMAIN-CONTAINING PROTEIN"/>
    <property type="match status" value="1"/>
</dbReference>
<keyword evidence="1" id="KW-0479">Metal-binding</keyword>
<dbReference type="InterPro" id="IPR007219">
    <property type="entry name" value="XnlR_reg_dom"/>
</dbReference>
<dbReference type="Pfam" id="PF00172">
    <property type="entry name" value="Zn_clus"/>
    <property type="match status" value="1"/>
</dbReference>
<dbReference type="GO" id="GO:0008270">
    <property type="term" value="F:zinc ion binding"/>
    <property type="evidence" value="ECO:0007669"/>
    <property type="project" value="InterPro"/>
</dbReference>
<organism evidence="5 6">
    <name type="scientific">Favolaschia claudopus</name>
    <dbReference type="NCBI Taxonomy" id="2862362"/>
    <lineage>
        <taxon>Eukaryota</taxon>
        <taxon>Fungi</taxon>
        <taxon>Dikarya</taxon>
        <taxon>Basidiomycota</taxon>
        <taxon>Agaricomycotina</taxon>
        <taxon>Agaricomycetes</taxon>
        <taxon>Agaricomycetidae</taxon>
        <taxon>Agaricales</taxon>
        <taxon>Marasmiineae</taxon>
        <taxon>Mycenaceae</taxon>
        <taxon>Favolaschia</taxon>
    </lineage>
</organism>
<dbReference type="CDD" id="cd12148">
    <property type="entry name" value="fungal_TF_MHR"/>
    <property type="match status" value="1"/>
</dbReference>
<dbReference type="GO" id="GO:0000981">
    <property type="term" value="F:DNA-binding transcription factor activity, RNA polymerase II-specific"/>
    <property type="evidence" value="ECO:0007669"/>
    <property type="project" value="InterPro"/>
</dbReference>
<protein>
    <submittedName>
        <fullName evidence="5">Zn(2)-C6 fungal-type domain-containing protein</fullName>
    </submittedName>
</protein>
<keyword evidence="2" id="KW-0539">Nucleus</keyword>
<dbReference type="GO" id="GO:0006351">
    <property type="term" value="P:DNA-templated transcription"/>
    <property type="evidence" value="ECO:0007669"/>
    <property type="project" value="InterPro"/>
</dbReference>
<dbReference type="AlphaFoldDB" id="A0AAW0B3D6"/>
<feature type="domain" description="Zn(2)-C6 fungal-type" evidence="4">
    <location>
        <begin position="14"/>
        <end position="47"/>
    </location>
</feature>
<evidence type="ECO:0000313" key="6">
    <source>
        <dbReference type="Proteomes" id="UP001362999"/>
    </source>
</evidence>
<dbReference type="EMBL" id="JAWWNJ010000041">
    <property type="protein sequence ID" value="KAK7020559.1"/>
    <property type="molecule type" value="Genomic_DNA"/>
</dbReference>
<dbReference type="PANTHER" id="PTHR46910">
    <property type="entry name" value="TRANSCRIPTION FACTOR PDR1"/>
    <property type="match status" value="1"/>
</dbReference>